<dbReference type="PANTHER" id="PTHR15462:SF8">
    <property type="entry name" value="SERINE PROTEASE"/>
    <property type="match status" value="1"/>
</dbReference>
<protein>
    <submittedName>
        <fullName evidence="1">Serine protease</fullName>
        <ecNumber evidence="1">3.4.21.-</ecNumber>
    </submittedName>
</protein>
<evidence type="ECO:0000313" key="1">
    <source>
        <dbReference type="EMBL" id="MFC1413999.1"/>
    </source>
</evidence>
<sequence length="306" mass="31411">MRHGIRDGGGIRGGARAARRVAAVAVGLAALAAGTSGCGGSSGTGAGGGASSGGSGYAVSHQVHSHPGPWTKERFEKALSEHGGTSHPARATASNARVGALFENDVSGTHFCTASVVHSSGKNLLVTAAHCVHGGKGGSYKSDLVFVPDYRDGTAPQGQWPVTDIVVDQRWIDSSDADLDVAFVALGQVGGKDIEDVLGGNTLGVDQGFNRVVQITGYPSDAGAPISCVNRTTQQSQYQMRIACTGYPGGTSGSPWLSRFDRTTRTGTVIGVIGGYQQGGDTEDVSYSVYFDSDVRNLYDRAAGSS</sequence>
<proteinExistence type="predicted"/>
<dbReference type="InterPro" id="IPR050966">
    <property type="entry name" value="Glutamyl_endopeptidase"/>
</dbReference>
<dbReference type="EMBL" id="JBHEZX010000020">
    <property type="protein sequence ID" value="MFC1413999.1"/>
    <property type="molecule type" value="Genomic_DNA"/>
</dbReference>
<keyword evidence="1" id="KW-0645">Protease</keyword>
<dbReference type="InterPro" id="IPR009003">
    <property type="entry name" value="Peptidase_S1_PA"/>
</dbReference>
<evidence type="ECO:0000313" key="2">
    <source>
        <dbReference type="Proteomes" id="UP001592582"/>
    </source>
</evidence>
<dbReference type="Pfam" id="PF13365">
    <property type="entry name" value="Trypsin_2"/>
    <property type="match status" value="1"/>
</dbReference>
<dbReference type="Proteomes" id="UP001592582">
    <property type="component" value="Unassembled WGS sequence"/>
</dbReference>
<dbReference type="GO" id="GO:0006508">
    <property type="term" value="P:proteolysis"/>
    <property type="evidence" value="ECO:0007669"/>
    <property type="project" value="UniProtKB-KW"/>
</dbReference>
<dbReference type="Gene3D" id="2.40.10.10">
    <property type="entry name" value="Trypsin-like serine proteases"/>
    <property type="match status" value="2"/>
</dbReference>
<dbReference type="GO" id="GO:0008233">
    <property type="term" value="F:peptidase activity"/>
    <property type="evidence" value="ECO:0007669"/>
    <property type="project" value="UniProtKB-KW"/>
</dbReference>
<name>A0ABV6VJU1_9ACTN</name>
<keyword evidence="1" id="KW-0378">Hydrolase</keyword>
<dbReference type="EC" id="3.4.21.-" evidence="1"/>
<comment type="caution">
    <text evidence="1">The sequence shown here is derived from an EMBL/GenBank/DDBJ whole genome shotgun (WGS) entry which is preliminary data.</text>
</comment>
<keyword evidence="2" id="KW-1185">Reference proteome</keyword>
<gene>
    <name evidence="1" type="ORF">ACEZDG_32535</name>
</gene>
<dbReference type="PANTHER" id="PTHR15462">
    <property type="entry name" value="SERINE PROTEASE"/>
    <property type="match status" value="1"/>
</dbReference>
<organism evidence="1 2">
    <name type="scientific">Streptacidiphilus alkalitolerans</name>
    <dbReference type="NCBI Taxonomy" id="3342712"/>
    <lineage>
        <taxon>Bacteria</taxon>
        <taxon>Bacillati</taxon>
        <taxon>Actinomycetota</taxon>
        <taxon>Actinomycetes</taxon>
        <taxon>Kitasatosporales</taxon>
        <taxon>Streptomycetaceae</taxon>
        <taxon>Streptacidiphilus</taxon>
    </lineage>
</organism>
<dbReference type="InterPro" id="IPR018114">
    <property type="entry name" value="TRYPSIN_HIS"/>
</dbReference>
<dbReference type="InterPro" id="IPR043504">
    <property type="entry name" value="Peptidase_S1_PA_chymotrypsin"/>
</dbReference>
<dbReference type="SUPFAM" id="SSF50494">
    <property type="entry name" value="Trypsin-like serine proteases"/>
    <property type="match status" value="1"/>
</dbReference>
<reference evidence="1 2" key="1">
    <citation type="submission" date="2024-09" db="EMBL/GenBank/DDBJ databases">
        <authorList>
            <person name="Lee S.D."/>
        </authorList>
    </citation>
    <scope>NUCLEOTIDE SEQUENCE [LARGE SCALE GENOMIC DNA]</scope>
    <source>
        <strain evidence="1 2">N1-1</strain>
    </source>
</reference>
<dbReference type="PROSITE" id="PS00134">
    <property type="entry name" value="TRYPSIN_HIS"/>
    <property type="match status" value="1"/>
</dbReference>
<accession>A0ABV6VJU1</accession>